<gene>
    <name evidence="2" type="ORF">BFP71_08860</name>
</gene>
<dbReference type="EMBL" id="MDGQ01000005">
    <property type="protein sequence ID" value="OEJ99670.1"/>
    <property type="molecule type" value="Genomic_DNA"/>
</dbReference>
<evidence type="ECO:0000313" key="3">
    <source>
        <dbReference type="Proteomes" id="UP000095552"/>
    </source>
</evidence>
<dbReference type="STRING" id="1563681.BFP71_08860"/>
<dbReference type="Proteomes" id="UP000095552">
    <property type="component" value="Unassembled WGS sequence"/>
</dbReference>
<protein>
    <submittedName>
        <fullName evidence="2">Uncharacterized protein</fullName>
    </submittedName>
</protein>
<keyword evidence="1" id="KW-1133">Transmembrane helix</keyword>
<reference evidence="2 3" key="1">
    <citation type="submission" date="2016-08" db="EMBL/GenBank/DDBJ databases">
        <title>Draft genome of Fabibacter sp. strain SK-8.</title>
        <authorList>
            <person name="Wong S.-K."/>
            <person name="Hamasaki K."/>
            <person name="Yoshizawa S."/>
        </authorList>
    </citation>
    <scope>NUCLEOTIDE SEQUENCE [LARGE SCALE GENOMIC DNA]</scope>
    <source>
        <strain evidence="2 3">SK-8</strain>
    </source>
</reference>
<keyword evidence="3" id="KW-1185">Reference proteome</keyword>
<feature type="transmembrane region" description="Helical" evidence="1">
    <location>
        <begin position="6"/>
        <end position="23"/>
    </location>
</feature>
<accession>A0A1E5SKM1</accession>
<proteinExistence type="predicted"/>
<keyword evidence="1" id="KW-0812">Transmembrane</keyword>
<evidence type="ECO:0000313" key="2">
    <source>
        <dbReference type="EMBL" id="OEJ99670.1"/>
    </source>
</evidence>
<name>A0A1E5SKM1_9BACT</name>
<sequence length="191" mass="22075">MNLTKILTLVFFLLALLVGYFLYDGINKTIEEGKEIERVENLVKARLSQIRDAQIVYQSVFGDYADTWEKLVAFADTGKIYLIQRREEIIKLPYNQERSEFFYDTLGSVPVKDSLFAPNFDVTSLPELPHAKGKFFSLYAKDSIRSGVSVDYIEVVDTYPFDRSRKDDSEIDNRRPLRFGSRTDITTSGNW</sequence>
<organism evidence="2 3">
    <name type="scientific">Roseivirga misakiensis</name>
    <dbReference type="NCBI Taxonomy" id="1563681"/>
    <lineage>
        <taxon>Bacteria</taxon>
        <taxon>Pseudomonadati</taxon>
        <taxon>Bacteroidota</taxon>
        <taxon>Cytophagia</taxon>
        <taxon>Cytophagales</taxon>
        <taxon>Roseivirgaceae</taxon>
        <taxon>Roseivirga</taxon>
    </lineage>
</organism>
<comment type="caution">
    <text evidence="2">The sequence shown here is derived from an EMBL/GenBank/DDBJ whole genome shotgun (WGS) entry which is preliminary data.</text>
</comment>
<dbReference type="OrthoDB" id="1466422at2"/>
<keyword evidence="1" id="KW-0472">Membrane</keyword>
<evidence type="ECO:0000256" key="1">
    <source>
        <dbReference type="SAM" id="Phobius"/>
    </source>
</evidence>
<dbReference type="RefSeq" id="WP_069835132.1">
    <property type="nucleotide sequence ID" value="NZ_MDGQ01000005.1"/>
</dbReference>
<dbReference type="AlphaFoldDB" id="A0A1E5SKM1"/>